<keyword evidence="4" id="KW-0547">Nucleotide-binding</keyword>
<dbReference type="RefSeq" id="WP_316681535.1">
    <property type="nucleotide sequence ID" value="NZ_CATZLL010000008.1"/>
</dbReference>
<evidence type="ECO:0000256" key="5">
    <source>
        <dbReference type="ARBA" id="ARBA00022840"/>
    </source>
</evidence>
<dbReference type="InterPro" id="IPR003593">
    <property type="entry name" value="AAA+_ATPase"/>
</dbReference>
<dbReference type="Gene3D" id="3.40.50.300">
    <property type="entry name" value="P-loop containing nucleotide triphosphate hydrolases"/>
    <property type="match status" value="1"/>
</dbReference>
<evidence type="ECO:0000256" key="3">
    <source>
        <dbReference type="ARBA" id="ARBA00022519"/>
    </source>
</evidence>
<dbReference type="SUPFAM" id="SSF52540">
    <property type="entry name" value="P-loop containing nucleoside triphosphate hydrolases"/>
    <property type="match status" value="1"/>
</dbReference>
<evidence type="ECO:0000313" key="10">
    <source>
        <dbReference type="Proteomes" id="UP001189757"/>
    </source>
</evidence>
<dbReference type="Proteomes" id="UP001189757">
    <property type="component" value="Unassembled WGS sequence"/>
</dbReference>
<dbReference type="PROSITE" id="PS00211">
    <property type="entry name" value="ABC_TRANSPORTER_1"/>
    <property type="match status" value="1"/>
</dbReference>
<evidence type="ECO:0000259" key="8">
    <source>
        <dbReference type="PROSITE" id="PS50893"/>
    </source>
</evidence>
<keyword evidence="1" id="KW-0813">Transport</keyword>
<dbReference type="GO" id="GO:0005524">
    <property type="term" value="F:ATP binding"/>
    <property type="evidence" value="ECO:0007669"/>
    <property type="project" value="UniProtKB-KW"/>
</dbReference>
<dbReference type="Gene3D" id="2.40.50.100">
    <property type="match status" value="1"/>
</dbReference>
<evidence type="ECO:0000256" key="2">
    <source>
        <dbReference type="ARBA" id="ARBA00022475"/>
    </source>
</evidence>
<sequence>MSKDSLNLAPVPIQLRGCGKHFGGQRVLDPLDLDISAGETVVLLGPSGCGKTTTLRIVAGLEAPDAGGTVRFGDEDVTARPIERRRVGMVFQNYALFPNLSVRGNVEYGLRIQRRLNGLSDAQISVRANTLLEMMHLTPYADRAVDQLSGGQRQRVALARALAPEPRVLLLDEPLTALDAKLRESVRAEMDRLLRSLGITTIYVTHDQEEAMALADRIVVMEAGRIAQIGTPREIYFQPANRHVADFIGIMNRLDGLLRDGAFVCAGGRVPVLAGEGKDGTDTVFFRPEDAVLADPAHAALKGTVESAVFLGFRTRVRVAGVSAMPLFIDVPGRQHFAPGHAVGFDVPADRLLTLQA</sequence>
<comment type="caution">
    <text evidence="9">The sequence shown here is derived from an EMBL/GenBank/DDBJ whole genome shotgun (WGS) entry which is preliminary data.</text>
</comment>
<keyword evidence="2" id="KW-1003">Cell membrane</keyword>
<evidence type="ECO:0000256" key="4">
    <source>
        <dbReference type="ARBA" id="ARBA00022741"/>
    </source>
</evidence>
<reference evidence="9 10" key="1">
    <citation type="submission" date="2023-07" db="EMBL/GenBank/DDBJ databases">
        <authorList>
            <person name="Peeters C."/>
        </authorList>
    </citation>
    <scope>NUCLEOTIDE SEQUENCE [LARGE SCALE GENOMIC DNA]</scope>
    <source>
        <strain evidence="9 10">LMG 18101</strain>
    </source>
</reference>
<dbReference type="EMBL" id="CATZLL010000008">
    <property type="protein sequence ID" value="CAJ0816459.1"/>
    <property type="molecule type" value="Genomic_DNA"/>
</dbReference>
<dbReference type="InterPro" id="IPR008995">
    <property type="entry name" value="Mo/tungstate-bd_C_term_dom"/>
</dbReference>
<evidence type="ECO:0000256" key="1">
    <source>
        <dbReference type="ARBA" id="ARBA00022448"/>
    </source>
</evidence>
<dbReference type="InterPro" id="IPR017871">
    <property type="entry name" value="ABC_transporter-like_CS"/>
</dbReference>
<dbReference type="InterPro" id="IPR013611">
    <property type="entry name" value="Transp-assoc_OB_typ2"/>
</dbReference>
<feature type="domain" description="ABC transporter" evidence="8">
    <location>
        <begin position="13"/>
        <end position="248"/>
    </location>
</feature>
<dbReference type="SMART" id="SM00382">
    <property type="entry name" value="AAA"/>
    <property type="match status" value="1"/>
</dbReference>
<keyword evidence="10" id="KW-1185">Reference proteome</keyword>
<keyword evidence="5 9" id="KW-0067">ATP-binding</keyword>
<dbReference type="InterPro" id="IPR027417">
    <property type="entry name" value="P-loop_NTPase"/>
</dbReference>
<protein>
    <submittedName>
        <fullName evidence="9">Vitamin B12 import ATP-binding protein BtuD</fullName>
    </submittedName>
</protein>
<gene>
    <name evidence="9" type="primary">btuD_4</name>
    <name evidence="9" type="ORF">LMG18101_02947</name>
</gene>
<evidence type="ECO:0000256" key="6">
    <source>
        <dbReference type="ARBA" id="ARBA00022967"/>
    </source>
</evidence>
<name>A0ABM9K5W8_9RALS</name>
<keyword evidence="6" id="KW-1278">Translocase</keyword>
<evidence type="ECO:0000256" key="7">
    <source>
        <dbReference type="ARBA" id="ARBA00023136"/>
    </source>
</evidence>
<accession>A0ABM9K5W8</accession>
<proteinExistence type="predicted"/>
<dbReference type="Pfam" id="PF08402">
    <property type="entry name" value="TOBE_2"/>
    <property type="match status" value="1"/>
</dbReference>
<dbReference type="InterPro" id="IPR003439">
    <property type="entry name" value="ABC_transporter-like_ATP-bd"/>
</dbReference>
<keyword evidence="7" id="KW-0472">Membrane</keyword>
<dbReference type="PROSITE" id="PS50893">
    <property type="entry name" value="ABC_TRANSPORTER_2"/>
    <property type="match status" value="1"/>
</dbReference>
<keyword evidence="3" id="KW-0997">Cell inner membrane</keyword>
<organism evidence="9 10">
    <name type="scientific">Ralstonia flaminis</name>
    <dbReference type="NCBI Taxonomy" id="3058597"/>
    <lineage>
        <taxon>Bacteria</taxon>
        <taxon>Pseudomonadati</taxon>
        <taxon>Pseudomonadota</taxon>
        <taxon>Betaproteobacteria</taxon>
        <taxon>Burkholderiales</taxon>
        <taxon>Burkholderiaceae</taxon>
        <taxon>Ralstonia</taxon>
    </lineage>
</organism>
<dbReference type="Pfam" id="PF00005">
    <property type="entry name" value="ABC_tran"/>
    <property type="match status" value="1"/>
</dbReference>
<dbReference type="PANTHER" id="PTHR43875">
    <property type="entry name" value="MALTODEXTRIN IMPORT ATP-BINDING PROTEIN MSMX"/>
    <property type="match status" value="1"/>
</dbReference>
<dbReference type="InterPro" id="IPR047641">
    <property type="entry name" value="ABC_transpr_MalK/UgpC-like"/>
</dbReference>
<evidence type="ECO:0000313" key="9">
    <source>
        <dbReference type="EMBL" id="CAJ0816459.1"/>
    </source>
</evidence>
<dbReference type="PANTHER" id="PTHR43875:SF15">
    <property type="entry name" value="TREHALOSE IMPORT ATP-BINDING PROTEIN SUGC"/>
    <property type="match status" value="1"/>
</dbReference>
<dbReference type="SUPFAM" id="SSF50331">
    <property type="entry name" value="MOP-like"/>
    <property type="match status" value="1"/>
</dbReference>